<feature type="compositionally biased region" description="Basic residues" evidence="1">
    <location>
        <begin position="135"/>
        <end position="150"/>
    </location>
</feature>
<reference evidence="3 4" key="3">
    <citation type="journal article" date="2022" name="Int. J. Syst. Evol. Microbiol.">
        <title>Strains of Bradyrhizobium barranii sp. nov. associated with legumes native to Canada are symbionts of soybeans and belong to different subspecies (subsp. barranii subsp. nov. and subsp. apii subsp. nov.) and symbiovars (sv. glycinearum and sv. septentrionale).</title>
        <authorList>
            <person name="Bromfield E.S.P."/>
            <person name="Cloutier S."/>
            <person name="Wasai-Hara S."/>
            <person name="Minamisawa K."/>
        </authorList>
    </citation>
    <scope>NUCLEOTIDE SEQUENCE [LARGE SCALE GENOMIC DNA]</scope>
    <source>
        <strain evidence="3 4">323S2</strain>
        <plasmid evidence="4">pBb323S2d</plasmid>
    </source>
</reference>
<proteinExistence type="predicted"/>
<sequence length="158" mass="17851">MKVITIGKKLVPVEQVAFVEPFDPSVSPEFKPEKDYKGGIVMLNRDIVLTEQTPQEFAAEHELHLFTEDSVAVNRAIVFRVETFEPTESFKPAKPYKTRLKWRGLTGGEQSKLLLTEAETVIAEVLGVKEGLAKAAKRPARRPRRGRNGSRRMEAFRS</sequence>
<name>A0A7Z0TXV8_9BRAD</name>
<evidence type="ECO:0000313" key="2">
    <source>
        <dbReference type="EMBL" id="NYY96275.1"/>
    </source>
</evidence>
<reference evidence="2" key="2">
    <citation type="submission" date="2020-06" db="EMBL/GenBank/DDBJ databases">
        <title>Whole Genome Sequence of Bradyrhizobium sp. Strain 323S2.</title>
        <authorList>
            <person name="Bromfield E.S.P."/>
        </authorList>
    </citation>
    <scope>NUCLEOTIDE SEQUENCE [LARGE SCALE GENOMIC DNA]</scope>
    <source>
        <strain evidence="2">323S2</strain>
    </source>
</reference>
<evidence type="ECO:0000313" key="3">
    <source>
        <dbReference type="EMBL" id="UGX89447.1"/>
    </source>
</evidence>
<accession>A0A7Z0TXV8</accession>
<keyword evidence="3" id="KW-0614">Plasmid</keyword>
<dbReference type="EMBL" id="JACBFH010000002">
    <property type="protein sequence ID" value="NYY96275.1"/>
    <property type="molecule type" value="Genomic_DNA"/>
</dbReference>
<protein>
    <submittedName>
        <fullName evidence="2">Uncharacterized protein</fullName>
    </submittedName>
</protein>
<feature type="region of interest" description="Disordered" evidence="1">
    <location>
        <begin position="134"/>
        <end position="158"/>
    </location>
</feature>
<reference evidence="3 4" key="1">
    <citation type="journal article" date="2017" name="Syst. Appl. Microbiol.">
        <title>Soybeans inoculated with root zone soils of Canadian native legumes harbour diverse and novel Bradyrhizobium spp. that possess agricultural potential.</title>
        <authorList>
            <person name="Bromfield E.S.P."/>
            <person name="Cloutier S."/>
            <person name="Tambong J.T."/>
            <person name="Tran Thi T.V."/>
        </authorList>
    </citation>
    <scope>NUCLEOTIDE SEQUENCE [LARGE SCALE GENOMIC DNA]</scope>
    <source>
        <strain evidence="3 4">323S2</strain>
    </source>
</reference>
<dbReference type="Proteomes" id="UP000564836">
    <property type="component" value="Plasmid pBb323S2d"/>
</dbReference>
<dbReference type="AlphaFoldDB" id="A0A7Z0TXV8"/>
<organism evidence="2">
    <name type="scientific">Bradyrhizobium barranii subsp. barranii</name>
    <dbReference type="NCBI Taxonomy" id="2823807"/>
    <lineage>
        <taxon>Bacteria</taxon>
        <taxon>Pseudomonadati</taxon>
        <taxon>Pseudomonadota</taxon>
        <taxon>Alphaproteobacteria</taxon>
        <taxon>Hyphomicrobiales</taxon>
        <taxon>Nitrobacteraceae</taxon>
        <taxon>Bradyrhizobium</taxon>
        <taxon>Bradyrhizobium barranii</taxon>
    </lineage>
</organism>
<evidence type="ECO:0000256" key="1">
    <source>
        <dbReference type="SAM" id="MobiDB-lite"/>
    </source>
</evidence>
<dbReference type="EMBL" id="CP088277">
    <property type="protein sequence ID" value="UGX89447.1"/>
    <property type="molecule type" value="Genomic_DNA"/>
</dbReference>
<evidence type="ECO:0000313" key="4">
    <source>
        <dbReference type="Proteomes" id="UP000564836"/>
    </source>
</evidence>
<dbReference type="RefSeq" id="WP_166354487.1">
    <property type="nucleotide sequence ID" value="NZ_CP049701.1"/>
</dbReference>
<geneLocation type="plasmid" evidence="3 4">
    <name>pBb323S2d</name>
</geneLocation>
<gene>
    <name evidence="3" type="ORF">G6321_00000575</name>
    <name evidence="2" type="ORF">G6321_50110</name>
</gene>